<proteinExistence type="predicted"/>
<dbReference type="OrthoDB" id="2564831at2759"/>
<name>A0A1Y2BE39_9TREE</name>
<accession>A0A1Y2BE39</accession>
<reference evidence="2 3" key="1">
    <citation type="submission" date="2016-07" db="EMBL/GenBank/DDBJ databases">
        <title>Pervasive Adenine N6-methylation of Active Genes in Fungi.</title>
        <authorList>
            <consortium name="DOE Joint Genome Institute"/>
            <person name="Mondo S.J."/>
            <person name="Dannebaum R.O."/>
            <person name="Kuo R.C."/>
            <person name="Labutti K."/>
            <person name="Haridas S."/>
            <person name="Kuo A."/>
            <person name="Salamov A."/>
            <person name="Ahrendt S.R."/>
            <person name="Lipzen A."/>
            <person name="Sullivan W."/>
            <person name="Andreopoulos W.B."/>
            <person name="Clum A."/>
            <person name="Lindquist E."/>
            <person name="Daum C."/>
            <person name="Ramamoorthy G.K."/>
            <person name="Gryganskyi A."/>
            <person name="Culley D."/>
            <person name="Magnuson J.K."/>
            <person name="James T.Y."/>
            <person name="O'Malley M.A."/>
            <person name="Stajich J.E."/>
            <person name="Spatafora J.W."/>
            <person name="Visel A."/>
            <person name="Grigoriev I.V."/>
        </authorList>
    </citation>
    <scope>NUCLEOTIDE SEQUENCE [LARGE SCALE GENOMIC DNA]</scope>
    <source>
        <strain evidence="2 3">68-887.2</strain>
    </source>
</reference>
<evidence type="ECO:0000313" key="3">
    <source>
        <dbReference type="Proteomes" id="UP000193986"/>
    </source>
</evidence>
<keyword evidence="3" id="KW-1185">Reference proteome</keyword>
<feature type="region of interest" description="Disordered" evidence="1">
    <location>
        <begin position="1"/>
        <end position="77"/>
    </location>
</feature>
<feature type="compositionally biased region" description="Low complexity" evidence="1">
    <location>
        <begin position="144"/>
        <end position="154"/>
    </location>
</feature>
<feature type="region of interest" description="Disordered" evidence="1">
    <location>
        <begin position="144"/>
        <end position="171"/>
    </location>
</feature>
<gene>
    <name evidence="2" type="ORF">BCR39DRAFT_521237</name>
</gene>
<dbReference type="EMBL" id="MCFC01000007">
    <property type="protein sequence ID" value="ORY33099.1"/>
    <property type="molecule type" value="Genomic_DNA"/>
</dbReference>
<evidence type="ECO:0000313" key="2">
    <source>
        <dbReference type="EMBL" id="ORY33099.1"/>
    </source>
</evidence>
<protein>
    <submittedName>
        <fullName evidence="2">Uncharacterized protein</fullName>
    </submittedName>
</protein>
<feature type="compositionally biased region" description="Pro residues" evidence="1">
    <location>
        <begin position="31"/>
        <end position="43"/>
    </location>
</feature>
<comment type="caution">
    <text evidence="2">The sequence shown here is derived from an EMBL/GenBank/DDBJ whole genome shotgun (WGS) entry which is preliminary data.</text>
</comment>
<dbReference type="AlphaFoldDB" id="A0A1Y2BE39"/>
<evidence type="ECO:0000256" key="1">
    <source>
        <dbReference type="SAM" id="MobiDB-lite"/>
    </source>
</evidence>
<feature type="region of interest" description="Disordered" evidence="1">
    <location>
        <begin position="208"/>
        <end position="244"/>
    </location>
</feature>
<dbReference type="InParanoid" id="A0A1Y2BE39"/>
<dbReference type="Proteomes" id="UP000193986">
    <property type="component" value="Unassembled WGS sequence"/>
</dbReference>
<organism evidence="2 3">
    <name type="scientific">Naematelia encephala</name>
    <dbReference type="NCBI Taxonomy" id="71784"/>
    <lineage>
        <taxon>Eukaryota</taxon>
        <taxon>Fungi</taxon>
        <taxon>Dikarya</taxon>
        <taxon>Basidiomycota</taxon>
        <taxon>Agaricomycotina</taxon>
        <taxon>Tremellomycetes</taxon>
        <taxon>Tremellales</taxon>
        <taxon>Naemateliaceae</taxon>
        <taxon>Naematelia</taxon>
    </lineage>
</organism>
<sequence length="495" mass="54585">MPDNSQSMIPDLRPPRSPRRFFSFSKNQDVPPLPPLPTVPPLPSLDRAHGAAHWPKSHGHNHSSSYSSTSSTKSPPFIGAQIVRRPSEAVRGMKTPVTPVSAAPTAAVRHTRKQSTEYMSYAPSTAPVLPNLPSMYRQSSVSSYLPSSLRSPDSQVLLSPESESESEQDVVRDYRRDTYRLPPKAEKEIRRAPSMDAKRWGREMEKAKENENRLSLHARASSADLKRDRRSTIKPPAKSSLPLPTPFQATLLSKTIKASPTAESTVLVVLDFGYSLNDEPRTNSVTLPLEALRHAGGYLCSFVESYLEEEHKEPEMTDGSSAEGSDLDSEYGLGALLKDEYFRSLWISTPDQPNFEIPALSTLPGTSKKRAQTRNQYTQHLLPHFPSPGSSFTPPAHANSTLSLRRNAPKLSLDPKVIDGGGLITELRILLYRDAGAWHAIAGRLATGHWSGMEGRRRRVEDEAKWAGMSGLVDELAGVEGRKKSLVLRGGEGYI</sequence>
<feature type="compositionally biased region" description="Low complexity" evidence="1">
    <location>
        <begin position="63"/>
        <end position="74"/>
    </location>
</feature>